<comment type="caution">
    <text evidence="4">The sequence shown here is derived from an EMBL/GenBank/DDBJ whole genome shotgun (WGS) entry which is preliminary data.</text>
</comment>
<keyword evidence="3" id="KW-0560">Oxidoreductase</keyword>
<comment type="cofactor">
    <cofactor evidence="2">
        <name>heme</name>
        <dbReference type="ChEBI" id="CHEBI:30413"/>
    </cofactor>
</comment>
<evidence type="ECO:0000256" key="3">
    <source>
        <dbReference type="RuleBase" id="RU000461"/>
    </source>
</evidence>
<evidence type="ECO:0000313" key="4">
    <source>
        <dbReference type="EMBL" id="KAF0729799.1"/>
    </source>
</evidence>
<comment type="similarity">
    <text evidence="1 3">Belongs to the cytochrome P450 family.</text>
</comment>
<dbReference type="InterPro" id="IPR002401">
    <property type="entry name" value="Cyt_P450_E_grp-I"/>
</dbReference>
<dbReference type="PRINTS" id="PR00385">
    <property type="entry name" value="P450"/>
</dbReference>
<keyword evidence="3" id="KW-0503">Monooxygenase</keyword>
<gene>
    <name evidence="4" type="ORF">Ae201684_012687</name>
</gene>
<evidence type="ECO:0000313" key="5">
    <source>
        <dbReference type="Proteomes" id="UP000481153"/>
    </source>
</evidence>
<evidence type="ECO:0008006" key="6">
    <source>
        <dbReference type="Google" id="ProtNLM"/>
    </source>
</evidence>
<dbReference type="GO" id="GO:0020037">
    <property type="term" value="F:heme binding"/>
    <property type="evidence" value="ECO:0007669"/>
    <property type="project" value="InterPro"/>
</dbReference>
<dbReference type="PROSITE" id="PS00086">
    <property type="entry name" value="CYTOCHROME_P450"/>
    <property type="match status" value="1"/>
</dbReference>
<keyword evidence="2 3" id="KW-0479">Metal-binding</keyword>
<protein>
    <recommendedName>
        <fullName evidence="6">Cytochrome P450</fullName>
    </recommendedName>
</protein>
<dbReference type="InterPro" id="IPR017972">
    <property type="entry name" value="Cyt_P450_CS"/>
</dbReference>
<accession>A0A6G0WQW5</accession>
<organism evidence="4 5">
    <name type="scientific">Aphanomyces euteiches</name>
    <dbReference type="NCBI Taxonomy" id="100861"/>
    <lineage>
        <taxon>Eukaryota</taxon>
        <taxon>Sar</taxon>
        <taxon>Stramenopiles</taxon>
        <taxon>Oomycota</taxon>
        <taxon>Saprolegniomycetes</taxon>
        <taxon>Saprolegniales</taxon>
        <taxon>Verrucalvaceae</taxon>
        <taxon>Aphanomyces</taxon>
    </lineage>
</organism>
<evidence type="ECO:0000256" key="2">
    <source>
        <dbReference type="PIRSR" id="PIRSR602401-1"/>
    </source>
</evidence>
<dbReference type="GO" id="GO:0005506">
    <property type="term" value="F:iron ion binding"/>
    <property type="evidence" value="ECO:0007669"/>
    <property type="project" value="InterPro"/>
</dbReference>
<keyword evidence="2 3" id="KW-0408">Iron</keyword>
<dbReference type="GO" id="GO:0016705">
    <property type="term" value="F:oxidoreductase activity, acting on paired donors, with incorporation or reduction of molecular oxygen"/>
    <property type="evidence" value="ECO:0007669"/>
    <property type="project" value="InterPro"/>
</dbReference>
<keyword evidence="2 3" id="KW-0349">Heme</keyword>
<dbReference type="InterPro" id="IPR001128">
    <property type="entry name" value="Cyt_P450"/>
</dbReference>
<dbReference type="PRINTS" id="PR00463">
    <property type="entry name" value="EP450I"/>
</dbReference>
<dbReference type="AlphaFoldDB" id="A0A6G0WQW5"/>
<reference evidence="4 5" key="1">
    <citation type="submission" date="2019-07" db="EMBL/GenBank/DDBJ databases">
        <title>Genomics analysis of Aphanomyces spp. identifies a new class of oomycete effector associated with host adaptation.</title>
        <authorList>
            <person name="Gaulin E."/>
        </authorList>
    </citation>
    <scope>NUCLEOTIDE SEQUENCE [LARGE SCALE GENOMIC DNA]</scope>
    <source>
        <strain evidence="4 5">ATCC 201684</strain>
    </source>
</reference>
<dbReference type="SUPFAM" id="SSF48264">
    <property type="entry name" value="Cytochrome P450"/>
    <property type="match status" value="1"/>
</dbReference>
<dbReference type="InterPro" id="IPR036396">
    <property type="entry name" value="Cyt_P450_sf"/>
</dbReference>
<dbReference type="Pfam" id="PF00067">
    <property type="entry name" value="p450"/>
    <property type="match status" value="1"/>
</dbReference>
<dbReference type="PANTHER" id="PTHR24291">
    <property type="entry name" value="CYTOCHROME P450 FAMILY 4"/>
    <property type="match status" value="1"/>
</dbReference>
<dbReference type="VEuPathDB" id="FungiDB:AeMF1_005225"/>
<dbReference type="EMBL" id="VJMJ01000161">
    <property type="protein sequence ID" value="KAF0729799.1"/>
    <property type="molecule type" value="Genomic_DNA"/>
</dbReference>
<dbReference type="Gene3D" id="1.10.630.10">
    <property type="entry name" value="Cytochrome P450"/>
    <property type="match status" value="1"/>
</dbReference>
<sequence>MGTNLSLPLPLSTNASIEWIFGVSGLTAIVLWHMFFDKNSVKGTNIMAPKPSSFIFGHTLETVGSIPKWCEDGSYPEPYLSWMNKYGGVIFLREFMTSVALVSDPKALQHILSSNGTNYPRDKMIRDYMQDIFLGVGLVSSEGSLHDAQRKMLNPHFSLVQVKAFIPTFEEQTKDRLIPILDKATSTQQEFDMTHALQHFSLGVIGKIAFSFDFDQHPNVHQAYVQMLEPPSSSTYLGLLYIPGYANLPFQELKKLRAAKKALSDTITQVIEHKLTLTNSRNDLLALILPHTTPAEALAHTMTFMTAGHETLSSTLAWVIVETRRRPEVLAKMRAECNQVMEKYTSIATWEATQELVYTTAVINETLRLNTVAHAILRRVAMQDDQVPLVDTSSVFIPKGTCIEIMPAAFHRNPRYWANANEFVTERFILGTPEWMADEQLRGGHSHTFYFLPFSYGSKNCIGQRFAMAEMLVILAAMVTHFDFEIAPSADLRHKFNGLTVQPTKLQVKVRRIKSPEAGKGA</sequence>
<dbReference type="GO" id="GO:0004497">
    <property type="term" value="F:monooxygenase activity"/>
    <property type="evidence" value="ECO:0007669"/>
    <property type="project" value="UniProtKB-KW"/>
</dbReference>
<name>A0A6G0WQW5_9STRA</name>
<dbReference type="Proteomes" id="UP000481153">
    <property type="component" value="Unassembled WGS sequence"/>
</dbReference>
<keyword evidence="5" id="KW-1185">Reference proteome</keyword>
<dbReference type="InterPro" id="IPR050196">
    <property type="entry name" value="Cytochrome_P450_Monoox"/>
</dbReference>
<dbReference type="PANTHER" id="PTHR24291:SF175">
    <property type="entry name" value="CYTOCHROME P450"/>
    <property type="match status" value="1"/>
</dbReference>
<feature type="binding site" description="axial binding residue" evidence="2">
    <location>
        <position position="461"/>
    </location>
    <ligand>
        <name>heme</name>
        <dbReference type="ChEBI" id="CHEBI:30413"/>
    </ligand>
    <ligandPart>
        <name>Fe</name>
        <dbReference type="ChEBI" id="CHEBI:18248"/>
    </ligandPart>
</feature>
<evidence type="ECO:0000256" key="1">
    <source>
        <dbReference type="ARBA" id="ARBA00010617"/>
    </source>
</evidence>
<proteinExistence type="inferred from homology"/>